<name>A0A9X0DC05_9CNID</name>
<dbReference type="GO" id="GO:0004252">
    <property type="term" value="F:serine-type endopeptidase activity"/>
    <property type="evidence" value="ECO:0007669"/>
    <property type="project" value="InterPro"/>
</dbReference>
<dbReference type="AlphaFoldDB" id="A0A9X0DC05"/>
<evidence type="ECO:0000256" key="3">
    <source>
        <dbReference type="ARBA" id="ARBA00022825"/>
    </source>
</evidence>
<dbReference type="Gene3D" id="2.60.120.200">
    <property type="match status" value="2"/>
</dbReference>
<dbReference type="InterPro" id="IPR051560">
    <property type="entry name" value="MAM_domain-containing"/>
</dbReference>
<keyword evidence="4" id="KW-1015">Disulfide bond</keyword>
<proteinExistence type="predicted"/>
<dbReference type="Pfam" id="PF00629">
    <property type="entry name" value="MAM"/>
    <property type="match status" value="2"/>
</dbReference>
<keyword evidence="6" id="KW-0732">Signal</keyword>
<dbReference type="SUPFAM" id="SSF49899">
    <property type="entry name" value="Concanavalin A-like lectins/glucanases"/>
    <property type="match status" value="2"/>
</dbReference>
<dbReference type="Proteomes" id="UP001163046">
    <property type="component" value="Unassembled WGS sequence"/>
</dbReference>
<dbReference type="CDD" id="cd00190">
    <property type="entry name" value="Tryp_SPc"/>
    <property type="match status" value="1"/>
</dbReference>
<evidence type="ECO:0000313" key="9">
    <source>
        <dbReference type="EMBL" id="KAJ7394106.1"/>
    </source>
</evidence>
<dbReference type="InterPro" id="IPR009003">
    <property type="entry name" value="Peptidase_S1_PA"/>
</dbReference>
<dbReference type="GO" id="GO:0006508">
    <property type="term" value="P:proteolysis"/>
    <property type="evidence" value="ECO:0007669"/>
    <property type="project" value="UniProtKB-KW"/>
</dbReference>
<keyword evidence="1 5" id="KW-0645">Protease</keyword>
<evidence type="ECO:0000259" key="8">
    <source>
        <dbReference type="PROSITE" id="PS50240"/>
    </source>
</evidence>
<dbReference type="GO" id="GO:0016020">
    <property type="term" value="C:membrane"/>
    <property type="evidence" value="ECO:0007669"/>
    <property type="project" value="InterPro"/>
</dbReference>
<dbReference type="InterPro" id="IPR000998">
    <property type="entry name" value="MAM_dom"/>
</dbReference>
<feature type="domain" description="MAM" evidence="7">
    <location>
        <begin position="175"/>
        <end position="323"/>
    </location>
</feature>
<dbReference type="PROSITE" id="PS00134">
    <property type="entry name" value="TRYPSIN_HIS"/>
    <property type="match status" value="1"/>
</dbReference>
<evidence type="ECO:0000256" key="6">
    <source>
        <dbReference type="SAM" id="SignalP"/>
    </source>
</evidence>
<keyword evidence="2 5" id="KW-0378">Hydrolase</keyword>
<dbReference type="InterPro" id="IPR018114">
    <property type="entry name" value="TRYPSIN_HIS"/>
</dbReference>
<gene>
    <name evidence="9" type="primary">CELA3B_3</name>
    <name evidence="9" type="ORF">OS493_003783</name>
</gene>
<protein>
    <submittedName>
        <fullName evidence="9">Chymotrypsin-like elastase member 3B</fullName>
    </submittedName>
</protein>
<organism evidence="9 10">
    <name type="scientific">Desmophyllum pertusum</name>
    <dbReference type="NCBI Taxonomy" id="174260"/>
    <lineage>
        <taxon>Eukaryota</taxon>
        <taxon>Metazoa</taxon>
        <taxon>Cnidaria</taxon>
        <taxon>Anthozoa</taxon>
        <taxon>Hexacorallia</taxon>
        <taxon>Scleractinia</taxon>
        <taxon>Caryophylliina</taxon>
        <taxon>Caryophylliidae</taxon>
        <taxon>Desmophyllum</taxon>
    </lineage>
</organism>
<dbReference type="SUPFAM" id="SSF50494">
    <property type="entry name" value="Trypsin-like serine proteases"/>
    <property type="match status" value="1"/>
</dbReference>
<dbReference type="Gene3D" id="2.40.10.10">
    <property type="entry name" value="Trypsin-like serine proteases"/>
    <property type="match status" value="1"/>
</dbReference>
<dbReference type="PANTHER" id="PTHR23282:SF101">
    <property type="entry name" value="MAM DOMAIN-CONTAINING PROTEIN"/>
    <property type="match status" value="1"/>
</dbReference>
<dbReference type="SMART" id="SM00137">
    <property type="entry name" value="MAM"/>
    <property type="match status" value="2"/>
</dbReference>
<dbReference type="InterPro" id="IPR043504">
    <property type="entry name" value="Peptidase_S1_PA_chymotrypsin"/>
</dbReference>
<evidence type="ECO:0000256" key="5">
    <source>
        <dbReference type="RuleBase" id="RU363034"/>
    </source>
</evidence>
<dbReference type="CDD" id="cd06263">
    <property type="entry name" value="MAM"/>
    <property type="match status" value="2"/>
</dbReference>
<comment type="caution">
    <text evidence="9">The sequence shown here is derived from an EMBL/GenBank/DDBJ whole genome shotgun (WGS) entry which is preliminary data.</text>
</comment>
<dbReference type="PROSITE" id="PS50060">
    <property type="entry name" value="MAM_2"/>
    <property type="match status" value="2"/>
</dbReference>
<accession>A0A9X0DC05</accession>
<evidence type="ECO:0000256" key="2">
    <source>
        <dbReference type="ARBA" id="ARBA00022801"/>
    </source>
</evidence>
<keyword evidence="10" id="KW-1185">Reference proteome</keyword>
<dbReference type="SMART" id="SM00020">
    <property type="entry name" value="Tryp_SPc"/>
    <property type="match status" value="1"/>
</dbReference>
<dbReference type="Pfam" id="PF00089">
    <property type="entry name" value="Trypsin"/>
    <property type="match status" value="1"/>
</dbReference>
<dbReference type="InterPro" id="IPR001254">
    <property type="entry name" value="Trypsin_dom"/>
</dbReference>
<feature type="domain" description="Peptidase S1" evidence="8">
    <location>
        <begin position="348"/>
        <end position="586"/>
    </location>
</feature>
<dbReference type="PROSITE" id="PS00135">
    <property type="entry name" value="TRYPSIN_SER"/>
    <property type="match status" value="1"/>
</dbReference>
<sequence>MKSMIVLLLAFAVSRGDAIDGDCDFEKDLCNWSQAKNDKFDWTRRSGRTPSSFTGPSSAKKGSYYIYIETSIPRRPGDKAVLTLQGANSKSVCLTFYYHMYGSTIRTLSVSNKRKVLWSMTGKQGNSWKKAEVSISGAYDLKIEGVRGTSFTGDIAIDDLSVADGSCGGVTANDVDCDFESDLCKWNQDKGDAFDWTRRSGGTPSSFTGPSSAKKGSYYIYIETSSPRRPGDKAVLTLQGANSKSVCLTFYYHMYGSTIGTLSVSNKGKALWSMTGNQGNSWKKAEVSISGAYDLKIEGVRGTSFTGDIAIDDLSVTNGPCGGVPPTTLPPTVPPGPSSCGVSPMTRVIGGVDAVPGSWPWQVGIYLGNQFFCGGSLIARSWVVTAAHCTFVNSGKNYTIRLGDHNRNLNEGTEQSIPAIRVIRHPNYNTPPISNDIALIQLSRPATLNSRVGTVCLPSHDEVVPTSARCFITGWGKIQHPGPAHPILQQANMSPVTNNECARKLAASPGGSSLQITPQMICAGINGTNLSGCHGDSGGPYVCQNSSGNWVLQGAVSWGSPICSAAERYSVFSRVAKFINWINQYV</sequence>
<dbReference type="PRINTS" id="PR00722">
    <property type="entry name" value="CHYMOTRYPSIN"/>
</dbReference>
<dbReference type="InterPro" id="IPR033116">
    <property type="entry name" value="TRYPSIN_SER"/>
</dbReference>
<evidence type="ECO:0000313" key="10">
    <source>
        <dbReference type="Proteomes" id="UP001163046"/>
    </source>
</evidence>
<reference evidence="9" key="1">
    <citation type="submission" date="2023-01" db="EMBL/GenBank/DDBJ databases">
        <title>Genome assembly of the deep-sea coral Lophelia pertusa.</title>
        <authorList>
            <person name="Herrera S."/>
            <person name="Cordes E."/>
        </authorList>
    </citation>
    <scope>NUCLEOTIDE SEQUENCE</scope>
    <source>
        <strain evidence="9">USNM1676648</strain>
        <tissue evidence="9">Polyp</tissue>
    </source>
</reference>
<evidence type="ECO:0000256" key="1">
    <source>
        <dbReference type="ARBA" id="ARBA00022670"/>
    </source>
</evidence>
<feature type="signal peptide" evidence="6">
    <location>
        <begin position="1"/>
        <end position="18"/>
    </location>
</feature>
<dbReference type="InterPro" id="IPR013320">
    <property type="entry name" value="ConA-like_dom_sf"/>
</dbReference>
<dbReference type="OrthoDB" id="10061449at2759"/>
<dbReference type="EMBL" id="MU825397">
    <property type="protein sequence ID" value="KAJ7394106.1"/>
    <property type="molecule type" value="Genomic_DNA"/>
</dbReference>
<dbReference type="PANTHER" id="PTHR23282">
    <property type="entry name" value="APICAL ENDOSOMAL GLYCOPROTEIN PRECURSOR"/>
    <property type="match status" value="1"/>
</dbReference>
<keyword evidence="3 5" id="KW-0720">Serine protease</keyword>
<dbReference type="FunFam" id="2.40.10.10:FF:000003">
    <property type="entry name" value="Transmembrane serine protease 3"/>
    <property type="match status" value="1"/>
</dbReference>
<feature type="chain" id="PRO_5040940570" evidence="6">
    <location>
        <begin position="19"/>
        <end position="586"/>
    </location>
</feature>
<dbReference type="PROSITE" id="PS50240">
    <property type="entry name" value="TRYPSIN_DOM"/>
    <property type="match status" value="1"/>
</dbReference>
<dbReference type="InterPro" id="IPR001314">
    <property type="entry name" value="Peptidase_S1A"/>
</dbReference>
<evidence type="ECO:0000259" key="7">
    <source>
        <dbReference type="PROSITE" id="PS50060"/>
    </source>
</evidence>
<evidence type="ECO:0000256" key="4">
    <source>
        <dbReference type="ARBA" id="ARBA00023157"/>
    </source>
</evidence>
<feature type="domain" description="MAM" evidence="7">
    <location>
        <begin position="21"/>
        <end position="169"/>
    </location>
</feature>